<dbReference type="InParanoid" id="T0QP15"/>
<name>T0QP15_SAPDV</name>
<evidence type="ECO:0000313" key="2">
    <source>
        <dbReference type="Proteomes" id="UP000030762"/>
    </source>
</evidence>
<dbReference type="OMA" id="FIYSPHQ"/>
<dbReference type="eggNOG" id="ENOG502RYVS">
    <property type="taxonomic scope" value="Eukaryota"/>
</dbReference>
<evidence type="ECO:0008006" key="3">
    <source>
        <dbReference type="Google" id="ProtNLM"/>
    </source>
</evidence>
<dbReference type="Proteomes" id="UP000030762">
    <property type="component" value="Unassembled WGS sequence"/>
</dbReference>
<dbReference type="VEuPathDB" id="FungiDB:SDRG_05906"/>
<protein>
    <recommendedName>
        <fullName evidence="3">Trichohyalin-plectin-homology domain-containing protein</fullName>
    </recommendedName>
</protein>
<dbReference type="EMBL" id="JH767147">
    <property type="protein sequence ID" value="EQC36451.1"/>
    <property type="molecule type" value="Genomic_DNA"/>
</dbReference>
<dbReference type="PANTHER" id="PTHR36402:SF1">
    <property type="entry name" value="EXPRESSED PROTEIN"/>
    <property type="match status" value="1"/>
</dbReference>
<evidence type="ECO:0000313" key="1">
    <source>
        <dbReference type="EMBL" id="EQC36451.1"/>
    </source>
</evidence>
<keyword evidence="2" id="KW-1185">Reference proteome</keyword>
<proteinExistence type="predicted"/>
<dbReference type="STRING" id="1156394.T0QP15"/>
<dbReference type="OrthoDB" id="73502at2759"/>
<sequence>MQRIAIASRQFSTEAAYSFVKSRRAYKAEVSELRKLYMQQEMARREKLARDQAAERERIMKAKAARLELKRQKQAVRAEEVAAEKARHAEFVAARAAEAKIVREQEEAKIVIKREKVLEALKAQSATWIDENNLKQQLSEDVFVFSPIKVEGSDEAARGSAGALSWLERLKSMKPADLDDDAAKTKKE</sequence>
<dbReference type="PANTHER" id="PTHR36402">
    <property type="entry name" value="EXPRESSED PROTEIN"/>
    <property type="match status" value="1"/>
</dbReference>
<organism evidence="1 2">
    <name type="scientific">Saprolegnia diclina (strain VS20)</name>
    <dbReference type="NCBI Taxonomy" id="1156394"/>
    <lineage>
        <taxon>Eukaryota</taxon>
        <taxon>Sar</taxon>
        <taxon>Stramenopiles</taxon>
        <taxon>Oomycota</taxon>
        <taxon>Saprolegniomycetes</taxon>
        <taxon>Saprolegniales</taxon>
        <taxon>Saprolegniaceae</taxon>
        <taxon>Saprolegnia</taxon>
    </lineage>
</organism>
<dbReference type="GeneID" id="19946633"/>
<dbReference type="AlphaFoldDB" id="T0QP15"/>
<gene>
    <name evidence="1" type="ORF">SDRG_05906</name>
</gene>
<reference evidence="1 2" key="1">
    <citation type="submission" date="2012-04" db="EMBL/GenBank/DDBJ databases">
        <title>The Genome Sequence of Saprolegnia declina VS20.</title>
        <authorList>
            <consortium name="The Broad Institute Genome Sequencing Platform"/>
            <person name="Russ C."/>
            <person name="Nusbaum C."/>
            <person name="Tyler B."/>
            <person name="van West P."/>
            <person name="Dieguez-Uribeondo J."/>
            <person name="de Bruijn I."/>
            <person name="Tripathy S."/>
            <person name="Jiang R."/>
            <person name="Young S.K."/>
            <person name="Zeng Q."/>
            <person name="Gargeya S."/>
            <person name="Fitzgerald M."/>
            <person name="Haas B."/>
            <person name="Abouelleil A."/>
            <person name="Alvarado L."/>
            <person name="Arachchi H.M."/>
            <person name="Berlin A."/>
            <person name="Chapman S.B."/>
            <person name="Goldberg J."/>
            <person name="Griggs A."/>
            <person name="Gujja S."/>
            <person name="Hansen M."/>
            <person name="Howarth C."/>
            <person name="Imamovic A."/>
            <person name="Larimer J."/>
            <person name="McCowen C."/>
            <person name="Montmayeur A."/>
            <person name="Murphy C."/>
            <person name="Neiman D."/>
            <person name="Pearson M."/>
            <person name="Priest M."/>
            <person name="Roberts A."/>
            <person name="Saif S."/>
            <person name="Shea T."/>
            <person name="Sisk P."/>
            <person name="Sykes S."/>
            <person name="Wortman J."/>
            <person name="Nusbaum C."/>
            <person name="Birren B."/>
        </authorList>
    </citation>
    <scope>NUCLEOTIDE SEQUENCE [LARGE SCALE GENOMIC DNA]</scope>
    <source>
        <strain evidence="1 2">VS20</strain>
    </source>
</reference>
<accession>T0QP15</accession>
<dbReference type="RefSeq" id="XP_008609872.1">
    <property type="nucleotide sequence ID" value="XM_008611650.1"/>
</dbReference>